<dbReference type="AlphaFoldDB" id="L0HEC6"/>
<keyword evidence="8" id="KW-1185">Reference proteome</keyword>
<dbReference type="HAMAP" id="MF_01474">
    <property type="entry name" value="Ribosomal_eS19"/>
    <property type="match status" value="1"/>
</dbReference>
<dbReference type="Pfam" id="PF01090">
    <property type="entry name" value="Ribosomal_S19e"/>
    <property type="match status" value="1"/>
</dbReference>
<dbReference type="RefSeq" id="WP_015285100.1">
    <property type="nucleotide sequence ID" value="NC_019943.1"/>
</dbReference>
<keyword evidence="3 5" id="KW-0687">Ribonucleoprotein</keyword>
<reference evidence="7 8" key="2">
    <citation type="journal article" date="2014" name="Genome Announc.">
        <title>Complete Genome Sequence of Methanoregula formicica SMSPT, a Mesophilic Hydrogenotrophic Methanogen Isolated from a Methanogenic Upflow Anaerobic Sludge Blanket Reactor.</title>
        <authorList>
            <person name="Yamamoto K."/>
            <person name="Tamaki H."/>
            <person name="Cadillo-Quiroz H."/>
            <person name="Imachi H."/>
            <person name="Kyrpides N."/>
            <person name="Woyke T."/>
            <person name="Goodwin L."/>
            <person name="Zinder S.H."/>
            <person name="Kamagata Y."/>
            <person name="Liu W.T."/>
        </authorList>
    </citation>
    <scope>NUCLEOTIDE SEQUENCE [LARGE SCALE GENOMIC DNA]</scope>
    <source>
        <strain evidence="8">DSM 22288 / NBRC 105244 / SMSP</strain>
    </source>
</reference>
<dbReference type="Proteomes" id="UP000010824">
    <property type="component" value="Chromosome"/>
</dbReference>
<sequence length="196" mass="21454" precursor="true">MTTVYDVPADHIIRRVAEELKKRKEIVPPAWAAFAKTGVHKEMPPEDPDWWFTRAAAVLRRVYVDGPLGVERMRSFYGGKKNRGSKPNAFRKGSGSILRKSLQQLEAAGLVIHDKTGRRVSPEGMKFMDNLSADVLKNPPAPVPKRVKPVAEEPKKAEGKKGKPKGEKAAAADGAEGGKAEKKPAKKKADKAEAPQ</sequence>
<protein>
    <recommendedName>
        <fullName evidence="4 5">Small ribosomal subunit protein eS19</fullName>
    </recommendedName>
</protein>
<feature type="compositionally biased region" description="Basic and acidic residues" evidence="6">
    <location>
        <begin position="149"/>
        <end position="183"/>
    </location>
</feature>
<keyword evidence="2 5" id="KW-0689">Ribosomal protein</keyword>
<dbReference type="GO" id="GO:0003723">
    <property type="term" value="F:RNA binding"/>
    <property type="evidence" value="ECO:0007669"/>
    <property type="project" value="TreeGrafter"/>
</dbReference>
<dbReference type="FunFam" id="1.10.10.10:FF:000449">
    <property type="entry name" value="30S ribosomal protein S19e"/>
    <property type="match status" value="1"/>
</dbReference>
<dbReference type="SUPFAM" id="SSF46785">
    <property type="entry name" value="Winged helix' DNA-binding domain"/>
    <property type="match status" value="1"/>
</dbReference>
<name>L0HEC6_METFS</name>
<evidence type="ECO:0000313" key="7">
    <source>
        <dbReference type="EMBL" id="AGB02136.1"/>
    </source>
</evidence>
<dbReference type="InterPro" id="IPR036388">
    <property type="entry name" value="WH-like_DNA-bd_sf"/>
</dbReference>
<dbReference type="PANTHER" id="PTHR11710">
    <property type="entry name" value="40S RIBOSOMAL PROTEIN S19"/>
    <property type="match status" value="1"/>
</dbReference>
<dbReference type="Gene3D" id="1.10.10.10">
    <property type="entry name" value="Winged helix-like DNA-binding domain superfamily/Winged helix DNA-binding domain"/>
    <property type="match status" value="1"/>
</dbReference>
<evidence type="ECO:0000256" key="5">
    <source>
        <dbReference type="HAMAP-Rule" id="MF_01474"/>
    </source>
</evidence>
<evidence type="ECO:0000256" key="2">
    <source>
        <dbReference type="ARBA" id="ARBA00022980"/>
    </source>
</evidence>
<dbReference type="OrthoDB" id="371836at2157"/>
<comment type="subunit">
    <text evidence="5">Part of the 30S ribosomal subunit.</text>
</comment>
<dbReference type="InParanoid" id="L0HEC6"/>
<dbReference type="GO" id="GO:0006412">
    <property type="term" value="P:translation"/>
    <property type="evidence" value="ECO:0007669"/>
    <property type="project" value="UniProtKB-UniRule"/>
</dbReference>
<evidence type="ECO:0000313" key="8">
    <source>
        <dbReference type="Proteomes" id="UP000010824"/>
    </source>
</evidence>
<dbReference type="GO" id="GO:0003735">
    <property type="term" value="F:structural constituent of ribosome"/>
    <property type="evidence" value="ECO:0007669"/>
    <property type="project" value="InterPro"/>
</dbReference>
<dbReference type="InterPro" id="IPR036390">
    <property type="entry name" value="WH_DNA-bd_sf"/>
</dbReference>
<dbReference type="eggNOG" id="arCOG01344">
    <property type="taxonomic scope" value="Archaea"/>
</dbReference>
<dbReference type="EMBL" id="CP003167">
    <property type="protein sequence ID" value="AGB02136.1"/>
    <property type="molecule type" value="Genomic_DNA"/>
</dbReference>
<accession>L0HEC6</accession>
<dbReference type="InterPro" id="IPR001266">
    <property type="entry name" value="Ribosomal_eS19"/>
</dbReference>
<organism evidence="7 8">
    <name type="scientific">Methanoregula formicica (strain DSM 22288 / NBRC 105244 / SMSP)</name>
    <dbReference type="NCBI Taxonomy" id="593750"/>
    <lineage>
        <taxon>Archaea</taxon>
        <taxon>Methanobacteriati</taxon>
        <taxon>Methanobacteriota</taxon>
        <taxon>Stenosarchaea group</taxon>
        <taxon>Methanomicrobia</taxon>
        <taxon>Methanomicrobiales</taxon>
        <taxon>Methanoregulaceae</taxon>
        <taxon>Methanoregula</taxon>
    </lineage>
</organism>
<dbReference type="GO" id="GO:0000028">
    <property type="term" value="P:ribosomal small subunit assembly"/>
    <property type="evidence" value="ECO:0007669"/>
    <property type="project" value="TreeGrafter"/>
</dbReference>
<dbReference type="KEGG" id="mfo:Metfor_1088"/>
<evidence type="ECO:0000256" key="3">
    <source>
        <dbReference type="ARBA" id="ARBA00023274"/>
    </source>
</evidence>
<evidence type="ECO:0000256" key="1">
    <source>
        <dbReference type="ARBA" id="ARBA00010014"/>
    </source>
</evidence>
<dbReference type="SMART" id="SM01413">
    <property type="entry name" value="Ribosomal_S19e"/>
    <property type="match status" value="1"/>
</dbReference>
<comment type="function">
    <text evidence="5">May be involved in maturation of the 30S ribosomal subunit.</text>
</comment>
<dbReference type="InterPro" id="IPR027548">
    <property type="entry name" value="Ribosomal_eS19_archaeal"/>
</dbReference>
<dbReference type="PANTHER" id="PTHR11710:SF0">
    <property type="entry name" value="40S RIBOSOMAL PROTEIN S19"/>
    <property type="match status" value="1"/>
</dbReference>
<gene>
    <name evidence="5" type="primary">rps19e</name>
    <name evidence="7" type="ordered locus">Metfor_1088</name>
</gene>
<proteinExistence type="inferred from homology"/>
<evidence type="ECO:0000256" key="4">
    <source>
        <dbReference type="ARBA" id="ARBA00035143"/>
    </source>
</evidence>
<dbReference type="GO" id="GO:0022627">
    <property type="term" value="C:cytosolic small ribosomal subunit"/>
    <property type="evidence" value="ECO:0007669"/>
    <property type="project" value="TreeGrafter"/>
</dbReference>
<dbReference type="NCBIfam" id="NF006811">
    <property type="entry name" value="PRK09333.1"/>
    <property type="match status" value="1"/>
</dbReference>
<dbReference type="FunCoup" id="L0HEC6">
    <property type="interactions" value="162"/>
</dbReference>
<comment type="similarity">
    <text evidence="1 5">Belongs to the eukaryotic ribosomal protein eS19 family.</text>
</comment>
<reference evidence="8" key="1">
    <citation type="submission" date="2011-12" db="EMBL/GenBank/DDBJ databases">
        <title>Complete sequence of Methanoregula formicicum SMSP.</title>
        <authorList>
            <person name="Lucas S."/>
            <person name="Han J."/>
            <person name="Lapidus A."/>
            <person name="Cheng J.-F."/>
            <person name="Goodwin L."/>
            <person name="Pitluck S."/>
            <person name="Peters L."/>
            <person name="Ovchinnikova G."/>
            <person name="Teshima H."/>
            <person name="Detter J.C."/>
            <person name="Han C."/>
            <person name="Tapia R."/>
            <person name="Land M."/>
            <person name="Hauser L."/>
            <person name="Kyrpides N."/>
            <person name="Ivanova N."/>
            <person name="Pagani I."/>
            <person name="Imachi H."/>
            <person name="Tamaki H."/>
            <person name="Sekiguchi Y."/>
            <person name="Kamagata Y."/>
            <person name="Cadillo-Quiroz H."/>
            <person name="Zinder S."/>
            <person name="Liu W.-T."/>
            <person name="Woyke T."/>
        </authorList>
    </citation>
    <scope>NUCLEOTIDE SEQUENCE [LARGE SCALE GENOMIC DNA]</scope>
    <source>
        <strain evidence="8">DSM 22288 / NBRC 105244 / SMSP</strain>
    </source>
</reference>
<dbReference type="STRING" id="593750.Metfor_1088"/>
<dbReference type="HOGENOM" id="CLU_108559_1_0_2"/>
<feature type="region of interest" description="Disordered" evidence="6">
    <location>
        <begin position="133"/>
        <end position="196"/>
    </location>
</feature>
<evidence type="ECO:0000256" key="6">
    <source>
        <dbReference type="SAM" id="MobiDB-lite"/>
    </source>
</evidence>
<dbReference type="GeneID" id="14310401"/>